<gene>
    <name evidence="6" type="ORF">CAUJ_LOCUS3280</name>
</gene>
<dbReference type="AlphaFoldDB" id="A0A8S1GWB6"/>
<dbReference type="Proteomes" id="UP000835052">
    <property type="component" value="Unassembled WGS sequence"/>
</dbReference>
<dbReference type="Gene3D" id="1.20.5.500">
    <property type="entry name" value="Single helix bin"/>
    <property type="match status" value="1"/>
</dbReference>
<feature type="region of interest" description="Disordered" evidence="5">
    <location>
        <begin position="34"/>
        <end position="75"/>
    </location>
</feature>
<evidence type="ECO:0000256" key="2">
    <source>
        <dbReference type="ARBA" id="ARBA00010901"/>
    </source>
</evidence>
<proteinExistence type="inferred from homology"/>
<protein>
    <recommendedName>
        <fullName evidence="4">ATPase inhibitor, mitochondrial</fullName>
    </recommendedName>
</protein>
<evidence type="ECO:0000256" key="3">
    <source>
        <dbReference type="ARBA" id="ARBA00023128"/>
    </source>
</evidence>
<dbReference type="SUPFAM" id="SSF64602">
    <property type="entry name" value="F1 ATPase inhibitor, IF1, C-terminal domain"/>
    <property type="match status" value="1"/>
</dbReference>
<organism evidence="6 7">
    <name type="scientific">Caenorhabditis auriculariae</name>
    <dbReference type="NCBI Taxonomy" id="2777116"/>
    <lineage>
        <taxon>Eukaryota</taxon>
        <taxon>Metazoa</taxon>
        <taxon>Ecdysozoa</taxon>
        <taxon>Nematoda</taxon>
        <taxon>Chromadorea</taxon>
        <taxon>Rhabditida</taxon>
        <taxon>Rhabditina</taxon>
        <taxon>Rhabditomorpha</taxon>
        <taxon>Rhabditoidea</taxon>
        <taxon>Rhabditidae</taxon>
        <taxon>Peloderinae</taxon>
        <taxon>Caenorhabditis</taxon>
    </lineage>
</organism>
<dbReference type="GO" id="GO:0042030">
    <property type="term" value="F:ATPase inhibitor activity"/>
    <property type="evidence" value="ECO:0007669"/>
    <property type="project" value="InterPro"/>
</dbReference>
<name>A0A8S1GWB6_9PELO</name>
<keyword evidence="7" id="KW-1185">Reference proteome</keyword>
<comment type="function">
    <text evidence="4">Thought to be a regulatory component of the ATP-synthesizing complex in the mitochondria.</text>
</comment>
<reference evidence="6" key="1">
    <citation type="submission" date="2020-10" db="EMBL/GenBank/DDBJ databases">
        <authorList>
            <person name="Kikuchi T."/>
        </authorList>
    </citation>
    <scope>NUCLEOTIDE SEQUENCE</scope>
    <source>
        <strain evidence="6">NKZ352</strain>
    </source>
</reference>
<comment type="caution">
    <text evidence="6">The sequence shown here is derived from an EMBL/GenBank/DDBJ whole genome shotgun (WGS) entry which is preliminary data.</text>
</comment>
<comment type="subcellular location">
    <subcellularLocation>
        <location evidence="1 4">Mitochondrion</location>
    </subcellularLocation>
</comment>
<dbReference type="InterPro" id="IPR007648">
    <property type="entry name" value="ATPase_inhibitor_mt"/>
</dbReference>
<evidence type="ECO:0000256" key="4">
    <source>
        <dbReference type="RuleBase" id="RU368087"/>
    </source>
</evidence>
<feature type="compositionally biased region" description="Basic and acidic residues" evidence="5">
    <location>
        <begin position="47"/>
        <end position="66"/>
    </location>
</feature>
<sequence length="75" mass="8572">MSSNRSDGAIYEEGGALGKLGAAREAAYFQQKDREQIEQMRQQIQQKEAELRHPEKQKPEHVEFGQDQRNGSGNR</sequence>
<dbReference type="GO" id="GO:0005739">
    <property type="term" value="C:mitochondrion"/>
    <property type="evidence" value="ECO:0007669"/>
    <property type="project" value="UniProtKB-SubCell"/>
</dbReference>
<keyword evidence="3 4" id="KW-0496">Mitochondrion</keyword>
<dbReference type="EMBL" id="CAJGYM010000006">
    <property type="protein sequence ID" value="CAD6187361.1"/>
    <property type="molecule type" value="Genomic_DNA"/>
</dbReference>
<evidence type="ECO:0000256" key="5">
    <source>
        <dbReference type="SAM" id="MobiDB-lite"/>
    </source>
</evidence>
<comment type="similarity">
    <text evidence="2 4">Belongs to the ATPase inhibitor family.</text>
</comment>
<evidence type="ECO:0000313" key="6">
    <source>
        <dbReference type="EMBL" id="CAD6187361.1"/>
    </source>
</evidence>
<dbReference type="Pfam" id="PF04568">
    <property type="entry name" value="IATP"/>
    <property type="match status" value="1"/>
</dbReference>
<accession>A0A8S1GWB6</accession>
<evidence type="ECO:0000256" key="1">
    <source>
        <dbReference type="ARBA" id="ARBA00004173"/>
    </source>
</evidence>
<evidence type="ECO:0000313" key="7">
    <source>
        <dbReference type="Proteomes" id="UP000835052"/>
    </source>
</evidence>